<dbReference type="Proteomes" id="UP000222542">
    <property type="component" value="Unassembled WGS sequence"/>
</dbReference>
<evidence type="ECO:0000313" key="1">
    <source>
        <dbReference type="EMBL" id="PHT68073.1"/>
    </source>
</evidence>
<dbReference type="Gramene" id="PHT68073">
    <property type="protein sequence ID" value="PHT68073"/>
    <property type="gene ID" value="T459_27560"/>
</dbReference>
<proteinExistence type="predicted"/>
<comment type="caution">
    <text evidence="1">The sequence shown here is derived from an EMBL/GenBank/DDBJ whole genome shotgun (WGS) entry which is preliminary data.</text>
</comment>
<organism evidence="1 2">
    <name type="scientific">Capsicum annuum</name>
    <name type="common">Capsicum pepper</name>
    <dbReference type="NCBI Taxonomy" id="4072"/>
    <lineage>
        <taxon>Eukaryota</taxon>
        <taxon>Viridiplantae</taxon>
        <taxon>Streptophyta</taxon>
        <taxon>Embryophyta</taxon>
        <taxon>Tracheophyta</taxon>
        <taxon>Spermatophyta</taxon>
        <taxon>Magnoliopsida</taxon>
        <taxon>eudicotyledons</taxon>
        <taxon>Gunneridae</taxon>
        <taxon>Pentapetalae</taxon>
        <taxon>asterids</taxon>
        <taxon>lamiids</taxon>
        <taxon>Solanales</taxon>
        <taxon>Solanaceae</taxon>
        <taxon>Solanoideae</taxon>
        <taxon>Capsiceae</taxon>
        <taxon>Capsicum</taxon>
    </lineage>
</organism>
<reference evidence="1 2" key="1">
    <citation type="journal article" date="2014" name="Nat. Genet.">
        <title>Genome sequence of the hot pepper provides insights into the evolution of pungency in Capsicum species.</title>
        <authorList>
            <person name="Kim S."/>
            <person name="Park M."/>
            <person name="Yeom S.I."/>
            <person name="Kim Y.M."/>
            <person name="Lee J.M."/>
            <person name="Lee H.A."/>
            <person name="Seo E."/>
            <person name="Choi J."/>
            <person name="Cheong K."/>
            <person name="Kim K.T."/>
            <person name="Jung K."/>
            <person name="Lee G.W."/>
            <person name="Oh S.K."/>
            <person name="Bae C."/>
            <person name="Kim S.B."/>
            <person name="Lee H.Y."/>
            <person name="Kim S.Y."/>
            <person name="Kim M.S."/>
            <person name="Kang B.C."/>
            <person name="Jo Y.D."/>
            <person name="Yang H.B."/>
            <person name="Jeong H.J."/>
            <person name="Kang W.H."/>
            <person name="Kwon J.K."/>
            <person name="Shin C."/>
            <person name="Lim J.Y."/>
            <person name="Park J.H."/>
            <person name="Huh J.H."/>
            <person name="Kim J.S."/>
            <person name="Kim B.D."/>
            <person name="Cohen O."/>
            <person name="Paran I."/>
            <person name="Suh M.C."/>
            <person name="Lee S.B."/>
            <person name="Kim Y.K."/>
            <person name="Shin Y."/>
            <person name="Noh S.J."/>
            <person name="Park J."/>
            <person name="Seo Y.S."/>
            <person name="Kwon S.Y."/>
            <person name="Kim H.A."/>
            <person name="Park J.M."/>
            <person name="Kim H.J."/>
            <person name="Choi S.B."/>
            <person name="Bosland P.W."/>
            <person name="Reeves G."/>
            <person name="Jo S.H."/>
            <person name="Lee B.W."/>
            <person name="Cho H.T."/>
            <person name="Choi H.S."/>
            <person name="Lee M.S."/>
            <person name="Yu Y."/>
            <person name="Do Choi Y."/>
            <person name="Park B.S."/>
            <person name="van Deynze A."/>
            <person name="Ashrafi H."/>
            <person name="Hill T."/>
            <person name="Kim W.T."/>
            <person name="Pai H.S."/>
            <person name="Ahn H.K."/>
            <person name="Yeam I."/>
            <person name="Giovannoni J.J."/>
            <person name="Rose J.K."/>
            <person name="Sorensen I."/>
            <person name="Lee S.J."/>
            <person name="Kim R.W."/>
            <person name="Choi I.Y."/>
            <person name="Choi B.S."/>
            <person name="Lim J.S."/>
            <person name="Lee Y.H."/>
            <person name="Choi D."/>
        </authorList>
    </citation>
    <scope>NUCLEOTIDE SEQUENCE [LARGE SCALE GENOMIC DNA]</scope>
    <source>
        <strain evidence="2">cv. CM334</strain>
    </source>
</reference>
<sequence>MPVVDNPYTDENPEAWITDLNSNMRSAVDLYSRDIDNYPKEAYYSADRSGEPAMITKLTKAAAYANWNHSLQSEQQCEEEMNSILLELDLDGDITTIVPGGGAHVTHDGRLNILIRDCGLHIVEKSTFFL</sequence>
<keyword evidence="2" id="KW-1185">Reference proteome</keyword>
<protein>
    <submittedName>
        <fullName evidence="1">Uncharacterized protein</fullName>
    </submittedName>
</protein>
<reference evidence="1 2" key="2">
    <citation type="journal article" date="2017" name="Genome Biol.">
        <title>New reference genome sequences of hot pepper reveal the massive evolution of plant disease-resistance genes by retroduplication.</title>
        <authorList>
            <person name="Kim S."/>
            <person name="Park J."/>
            <person name="Yeom S.I."/>
            <person name="Kim Y.M."/>
            <person name="Seo E."/>
            <person name="Kim K.T."/>
            <person name="Kim M.S."/>
            <person name="Lee J.M."/>
            <person name="Cheong K."/>
            <person name="Shin H.S."/>
            <person name="Kim S.B."/>
            <person name="Han K."/>
            <person name="Lee J."/>
            <person name="Park M."/>
            <person name="Lee H.A."/>
            <person name="Lee H.Y."/>
            <person name="Lee Y."/>
            <person name="Oh S."/>
            <person name="Lee J.H."/>
            <person name="Choi E."/>
            <person name="Choi E."/>
            <person name="Lee S.E."/>
            <person name="Jeon J."/>
            <person name="Kim H."/>
            <person name="Choi G."/>
            <person name="Song H."/>
            <person name="Lee J."/>
            <person name="Lee S.C."/>
            <person name="Kwon J.K."/>
            <person name="Lee H.Y."/>
            <person name="Koo N."/>
            <person name="Hong Y."/>
            <person name="Kim R.W."/>
            <person name="Kang W.H."/>
            <person name="Huh J.H."/>
            <person name="Kang B.C."/>
            <person name="Yang T.J."/>
            <person name="Lee Y.H."/>
            <person name="Bennetzen J.L."/>
            <person name="Choi D."/>
        </authorList>
    </citation>
    <scope>NUCLEOTIDE SEQUENCE [LARGE SCALE GENOMIC DNA]</scope>
    <source>
        <strain evidence="2">cv. CM334</strain>
    </source>
</reference>
<dbReference type="AlphaFoldDB" id="A0A2G2YE91"/>
<name>A0A2G2YE91_CAPAN</name>
<dbReference type="EMBL" id="AYRZ02000011">
    <property type="protein sequence ID" value="PHT68073.1"/>
    <property type="molecule type" value="Genomic_DNA"/>
</dbReference>
<accession>A0A2G2YE91</accession>
<evidence type="ECO:0000313" key="2">
    <source>
        <dbReference type="Proteomes" id="UP000222542"/>
    </source>
</evidence>
<gene>
    <name evidence="1" type="ORF">T459_27560</name>
</gene>